<gene>
    <name evidence="1" type="ORF">SAMN05192582_101152</name>
</gene>
<dbReference type="EMBL" id="FNDO01000011">
    <property type="protein sequence ID" value="SDH72324.1"/>
    <property type="molecule type" value="Genomic_DNA"/>
</dbReference>
<evidence type="ECO:0000313" key="1">
    <source>
        <dbReference type="EMBL" id="SDH72324.1"/>
    </source>
</evidence>
<sequence>MRSLRPVSWEISFDMNRVLWKKMAILIDRYRTWITVQGIYRDDWFLFVSGGLLKRYANPVFNLIVKWPRGNKVRGQVIGISEYEMDRAIRKLSNADTGFARRMRCLEPTPEDVEAIVLEASWGYVQLELEVYDKNLRTNKQPLKDDLE</sequence>
<proteinExistence type="predicted"/>
<evidence type="ECO:0000313" key="2">
    <source>
        <dbReference type="Proteomes" id="UP000181870"/>
    </source>
</evidence>
<protein>
    <submittedName>
        <fullName evidence="1">Uncharacterized protein</fullName>
    </submittedName>
</protein>
<reference evidence="1 2" key="1">
    <citation type="submission" date="2016-10" db="EMBL/GenBank/DDBJ databases">
        <authorList>
            <person name="de Groot N.N."/>
        </authorList>
    </citation>
    <scope>NUCLEOTIDE SEQUENCE [LARGE SCALE GENOMIC DNA]</scope>
    <source>
        <strain evidence="1 2">NLAE-zl-C57</strain>
    </source>
</reference>
<dbReference type="Proteomes" id="UP000181870">
    <property type="component" value="Unassembled WGS sequence"/>
</dbReference>
<dbReference type="AlphaFoldDB" id="A0A1G8ER21"/>
<organism evidence="1 2">
    <name type="scientific">Bacteroides ovatus</name>
    <dbReference type="NCBI Taxonomy" id="28116"/>
    <lineage>
        <taxon>Bacteria</taxon>
        <taxon>Pseudomonadati</taxon>
        <taxon>Bacteroidota</taxon>
        <taxon>Bacteroidia</taxon>
        <taxon>Bacteroidales</taxon>
        <taxon>Bacteroidaceae</taxon>
        <taxon>Bacteroides</taxon>
    </lineage>
</organism>
<accession>A0A1G8ER21</accession>
<name>A0A1G8ER21_BACOV</name>